<dbReference type="AlphaFoldDB" id="A0A2G9I554"/>
<comment type="similarity">
    <text evidence="1">Belongs to the syntaxin family.</text>
</comment>
<feature type="transmembrane region" description="Helical" evidence="3">
    <location>
        <begin position="175"/>
        <end position="195"/>
    </location>
</feature>
<dbReference type="Pfam" id="PF14523">
    <property type="entry name" value="Syntaxin_2"/>
    <property type="match status" value="1"/>
</dbReference>
<evidence type="ECO:0000313" key="6">
    <source>
        <dbReference type="Proteomes" id="UP000231279"/>
    </source>
</evidence>
<dbReference type="SUPFAM" id="SSF47661">
    <property type="entry name" value="t-snare proteins"/>
    <property type="match status" value="1"/>
</dbReference>
<dbReference type="GO" id="GO:0031201">
    <property type="term" value="C:SNARE complex"/>
    <property type="evidence" value="ECO:0007669"/>
    <property type="project" value="TreeGrafter"/>
</dbReference>
<dbReference type="Gene3D" id="1.20.58.70">
    <property type="match status" value="1"/>
</dbReference>
<dbReference type="GO" id="GO:0000149">
    <property type="term" value="F:SNARE binding"/>
    <property type="evidence" value="ECO:0007669"/>
    <property type="project" value="TreeGrafter"/>
</dbReference>
<evidence type="ECO:0000259" key="4">
    <source>
        <dbReference type="PROSITE" id="PS50192"/>
    </source>
</evidence>
<sequence>MSFQNLQNAGGNRSLRSSMSPSQDVATALFQINIAVATFWRLVDAIGTSKDTPDHLINRQNTRQRIMNLVKETSAKLKFLIESDRGCNVNSISLSDNEIAFNEVIIEERGQGIKKIQDQIGEANEIFKDLAVLIHEQSVTIDDIGQNIEAAAVATTQSMLQLSRASKTGKSKASWCWWVLAINVFVLVTLLLVPIL</sequence>
<dbReference type="PANTHER" id="PTHR19957:SF267">
    <property type="entry name" value="SYNTAXIN-22-LIKE"/>
    <property type="match status" value="1"/>
</dbReference>
<dbReference type="InterPro" id="IPR010989">
    <property type="entry name" value="SNARE"/>
</dbReference>
<dbReference type="OrthoDB" id="364348at2759"/>
<comment type="caution">
    <text evidence="5">The sequence shown here is derived from an EMBL/GenBank/DDBJ whole genome shotgun (WGS) entry which is preliminary data.</text>
</comment>
<dbReference type="GO" id="GO:0006906">
    <property type="term" value="P:vesicle fusion"/>
    <property type="evidence" value="ECO:0007669"/>
    <property type="project" value="TreeGrafter"/>
</dbReference>
<accession>A0A2G9I554</accession>
<keyword evidence="3" id="KW-0812">Transmembrane</keyword>
<dbReference type="PROSITE" id="PS50192">
    <property type="entry name" value="T_SNARE"/>
    <property type="match status" value="1"/>
</dbReference>
<organism evidence="5 6">
    <name type="scientific">Handroanthus impetiginosus</name>
    <dbReference type="NCBI Taxonomy" id="429701"/>
    <lineage>
        <taxon>Eukaryota</taxon>
        <taxon>Viridiplantae</taxon>
        <taxon>Streptophyta</taxon>
        <taxon>Embryophyta</taxon>
        <taxon>Tracheophyta</taxon>
        <taxon>Spermatophyta</taxon>
        <taxon>Magnoliopsida</taxon>
        <taxon>eudicotyledons</taxon>
        <taxon>Gunneridae</taxon>
        <taxon>Pentapetalae</taxon>
        <taxon>asterids</taxon>
        <taxon>lamiids</taxon>
        <taxon>Lamiales</taxon>
        <taxon>Bignoniaceae</taxon>
        <taxon>Crescentiina</taxon>
        <taxon>Tabebuia alliance</taxon>
        <taxon>Handroanthus</taxon>
    </lineage>
</organism>
<dbReference type="GO" id="GO:0005484">
    <property type="term" value="F:SNAP receptor activity"/>
    <property type="evidence" value="ECO:0007669"/>
    <property type="project" value="TreeGrafter"/>
</dbReference>
<name>A0A2G9I554_9LAMI</name>
<dbReference type="InterPro" id="IPR045242">
    <property type="entry name" value="Syntaxin"/>
</dbReference>
<keyword evidence="2" id="KW-0653">Protein transport</keyword>
<keyword evidence="6" id="KW-1185">Reference proteome</keyword>
<dbReference type="GO" id="GO:0006886">
    <property type="term" value="P:intracellular protein transport"/>
    <property type="evidence" value="ECO:0007669"/>
    <property type="project" value="TreeGrafter"/>
</dbReference>
<protein>
    <recommendedName>
        <fullName evidence="4">t-SNARE coiled-coil homology domain-containing protein</fullName>
    </recommendedName>
</protein>
<keyword evidence="2" id="KW-0813">Transport</keyword>
<dbReference type="Proteomes" id="UP000231279">
    <property type="component" value="Unassembled WGS sequence"/>
</dbReference>
<evidence type="ECO:0000256" key="2">
    <source>
        <dbReference type="ARBA" id="ARBA00022927"/>
    </source>
</evidence>
<evidence type="ECO:0000256" key="3">
    <source>
        <dbReference type="SAM" id="Phobius"/>
    </source>
</evidence>
<keyword evidence="3" id="KW-1133">Transmembrane helix</keyword>
<dbReference type="STRING" id="429701.A0A2G9I554"/>
<feature type="domain" description="T-SNARE coiled-coil homology" evidence="4">
    <location>
        <begin position="103"/>
        <end position="165"/>
    </location>
</feature>
<dbReference type="InterPro" id="IPR006011">
    <property type="entry name" value="Syntaxin_N"/>
</dbReference>
<dbReference type="InterPro" id="IPR000727">
    <property type="entry name" value="T_SNARE_dom"/>
</dbReference>
<dbReference type="EMBL" id="NKXS01000343">
    <property type="protein sequence ID" value="PIN24895.1"/>
    <property type="molecule type" value="Genomic_DNA"/>
</dbReference>
<gene>
    <name evidence="5" type="ORF">CDL12_02360</name>
</gene>
<dbReference type="GO" id="GO:0012505">
    <property type="term" value="C:endomembrane system"/>
    <property type="evidence" value="ECO:0007669"/>
    <property type="project" value="TreeGrafter"/>
</dbReference>
<dbReference type="CDD" id="cd15840">
    <property type="entry name" value="SNARE_Qa"/>
    <property type="match status" value="1"/>
</dbReference>
<proteinExistence type="inferred from homology"/>
<keyword evidence="3" id="KW-0472">Membrane</keyword>
<dbReference type="SMART" id="SM00397">
    <property type="entry name" value="t_SNARE"/>
    <property type="match status" value="1"/>
</dbReference>
<dbReference type="GO" id="GO:0048278">
    <property type="term" value="P:vesicle docking"/>
    <property type="evidence" value="ECO:0007669"/>
    <property type="project" value="TreeGrafter"/>
</dbReference>
<reference evidence="6" key="1">
    <citation type="journal article" date="2018" name="Gigascience">
        <title>Genome assembly of the Pink Ipe (Handroanthus impetiginosus, Bignoniaceae), a highly valued, ecologically keystone Neotropical timber forest tree.</title>
        <authorList>
            <person name="Silva-Junior O.B."/>
            <person name="Grattapaglia D."/>
            <person name="Novaes E."/>
            <person name="Collevatti R.G."/>
        </authorList>
    </citation>
    <scope>NUCLEOTIDE SEQUENCE [LARGE SCALE GENOMIC DNA]</scope>
    <source>
        <strain evidence="6">cv. UFG-1</strain>
    </source>
</reference>
<dbReference type="PANTHER" id="PTHR19957">
    <property type="entry name" value="SYNTAXIN"/>
    <property type="match status" value="1"/>
</dbReference>
<dbReference type="Gene3D" id="1.20.5.110">
    <property type="match status" value="1"/>
</dbReference>
<evidence type="ECO:0000256" key="1">
    <source>
        <dbReference type="ARBA" id="ARBA00009063"/>
    </source>
</evidence>
<evidence type="ECO:0000313" key="5">
    <source>
        <dbReference type="EMBL" id="PIN24895.1"/>
    </source>
</evidence>